<dbReference type="GO" id="GO:0043590">
    <property type="term" value="C:bacterial nucleoid"/>
    <property type="evidence" value="ECO:0007669"/>
    <property type="project" value="TreeGrafter"/>
</dbReference>
<dbReference type="NCBIfam" id="TIGR00613">
    <property type="entry name" value="reco"/>
    <property type="match status" value="1"/>
</dbReference>
<sequence length="262" mass="29297">MNRTFETIRAITLDVRTYGENHLWVTLFSEKKGVVRCTAYGAATSANELARALIPMTYGIYFIRKSAAYSERDQSQQVYEIKQAQILKGHQDVAADPARSLYALTMCDWVRATEGAEGVASVGELFRELEAALRLLSTQSAAGVLCHFGFRMVRVLGIDLQGTACLRCSESGEWVYSFREAGYLCTGCAAREPFGTTLSVRHTSVMRKMVHTPLWRINAIHLRDTTANILLRALFTILVEQAGISSKPLRVLTQMREIFDES</sequence>
<evidence type="ECO:0000256" key="2">
    <source>
        <dbReference type="ARBA" id="ARBA00021310"/>
    </source>
</evidence>
<keyword evidence="3 7" id="KW-0227">DNA damage</keyword>
<evidence type="ECO:0000259" key="8">
    <source>
        <dbReference type="Pfam" id="PF11967"/>
    </source>
</evidence>
<organism evidence="9 10">
    <name type="scientific">Ferroacidibacillus organovorans</name>
    <dbReference type="NCBI Taxonomy" id="1765683"/>
    <lineage>
        <taxon>Bacteria</taxon>
        <taxon>Bacillati</taxon>
        <taxon>Bacillota</taxon>
        <taxon>Bacilli</taxon>
        <taxon>Bacillales</taxon>
        <taxon>Alicyclobacillaceae</taxon>
        <taxon>Ferroacidibacillus</taxon>
    </lineage>
</organism>
<dbReference type="AlphaFoldDB" id="A0A101XTY6"/>
<dbReference type="Gene3D" id="6.20.220.20">
    <property type="entry name" value="Recombination protein O, zinc-binding domain"/>
    <property type="match status" value="1"/>
</dbReference>
<dbReference type="PANTHER" id="PTHR33991">
    <property type="entry name" value="DNA REPAIR PROTEIN RECO"/>
    <property type="match status" value="1"/>
</dbReference>
<dbReference type="InterPro" id="IPR003717">
    <property type="entry name" value="RecO"/>
</dbReference>
<evidence type="ECO:0000256" key="7">
    <source>
        <dbReference type="HAMAP-Rule" id="MF_00201"/>
    </source>
</evidence>
<dbReference type="SUPFAM" id="SSF50249">
    <property type="entry name" value="Nucleic acid-binding proteins"/>
    <property type="match status" value="1"/>
</dbReference>
<evidence type="ECO:0000256" key="4">
    <source>
        <dbReference type="ARBA" id="ARBA00023172"/>
    </source>
</evidence>
<keyword evidence="10" id="KW-1185">Reference proteome</keyword>
<reference evidence="9 10" key="1">
    <citation type="submission" date="2015-12" db="EMBL/GenBank/DDBJ databases">
        <title>Draft genome sequence of Acidibacillus ferrooxidans ITV001, isolated from a chalcopyrite acid mine drainage site in Brazil.</title>
        <authorList>
            <person name="Dall'Agnol H."/>
            <person name="Nancucheo I."/>
            <person name="Johnson B."/>
            <person name="Oliveira R."/>
            <person name="Leite L."/>
            <person name="Pylro V."/>
            <person name="Nunes G.L."/>
            <person name="Tzotzos G."/>
            <person name="Fernandes G.R."/>
            <person name="Dutra J."/>
            <person name="Orellana S.C."/>
            <person name="Oliveira G."/>
        </authorList>
    </citation>
    <scope>NUCLEOTIDE SEQUENCE [LARGE SCALE GENOMIC DNA]</scope>
    <source>
        <strain evidence="10">ITV01</strain>
    </source>
</reference>
<dbReference type="GO" id="GO:0006302">
    <property type="term" value="P:double-strand break repair"/>
    <property type="evidence" value="ECO:0007669"/>
    <property type="project" value="TreeGrafter"/>
</dbReference>
<keyword evidence="4 7" id="KW-0233">DNA recombination</keyword>
<dbReference type="SUPFAM" id="SSF57863">
    <property type="entry name" value="ArfGap/RecO-like zinc finger"/>
    <property type="match status" value="1"/>
</dbReference>
<evidence type="ECO:0000256" key="1">
    <source>
        <dbReference type="ARBA" id="ARBA00007452"/>
    </source>
</evidence>
<dbReference type="InterPro" id="IPR012340">
    <property type="entry name" value="NA-bd_OB-fold"/>
</dbReference>
<dbReference type="Gene3D" id="1.20.1440.120">
    <property type="entry name" value="Recombination protein O, C-terminal domain"/>
    <property type="match status" value="1"/>
</dbReference>
<dbReference type="RefSeq" id="WP_067710932.1">
    <property type="nucleotide sequence ID" value="NZ_LPVJ01000001.1"/>
</dbReference>
<proteinExistence type="inferred from homology"/>
<feature type="domain" description="DNA replication/recombination mediator RecO N-terminal" evidence="8">
    <location>
        <begin position="7"/>
        <end position="66"/>
    </location>
</feature>
<keyword evidence="5 7" id="KW-0234">DNA repair</keyword>
<accession>A0A101XTY6</accession>
<comment type="function">
    <text evidence="7">Involved in DNA repair and RecF pathway recombination.</text>
</comment>
<dbReference type="OrthoDB" id="9797083at2"/>
<dbReference type="Pfam" id="PF02565">
    <property type="entry name" value="RecO_C"/>
    <property type="match status" value="1"/>
</dbReference>
<dbReference type="Pfam" id="PF11967">
    <property type="entry name" value="RecO_N"/>
    <property type="match status" value="1"/>
</dbReference>
<dbReference type="GO" id="GO:0006310">
    <property type="term" value="P:DNA recombination"/>
    <property type="evidence" value="ECO:0007669"/>
    <property type="project" value="UniProtKB-UniRule"/>
</dbReference>
<protein>
    <recommendedName>
        <fullName evidence="2 7">DNA repair protein RecO</fullName>
    </recommendedName>
    <alternativeName>
        <fullName evidence="6 7">Recombination protein O</fullName>
    </alternativeName>
</protein>
<dbReference type="EMBL" id="LPVJ01000001">
    <property type="protein sequence ID" value="KUO97405.1"/>
    <property type="molecule type" value="Genomic_DNA"/>
</dbReference>
<dbReference type="InterPro" id="IPR037278">
    <property type="entry name" value="ARFGAP/RecO"/>
</dbReference>
<name>A0A101XTY6_9BACL</name>
<dbReference type="InterPro" id="IPR042242">
    <property type="entry name" value="RecO_C"/>
</dbReference>
<evidence type="ECO:0000256" key="3">
    <source>
        <dbReference type="ARBA" id="ARBA00022763"/>
    </source>
</evidence>
<dbReference type="HAMAP" id="MF_00201">
    <property type="entry name" value="RecO"/>
    <property type="match status" value="1"/>
</dbReference>
<dbReference type="InterPro" id="IPR022572">
    <property type="entry name" value="DNA_rep/recomb_RecO_N"/>
</dbReference>
<dbReference type="Proteomes" id="UP000053557">
    <property type="component" value="Unassembled WGS sequence"/>
</dbReference>
<dbReference type="Gene3D" id="2.40.50.140">
    <property type="entry name" value="Nucleic acid-binding proteins"/>
    <property type="match status" value="1"/>
</dbReference>
<evidence type="ECO:0000256" key="5">
    <source>
        <dbReference type="ARBA" id="ARBA00023204"/>
    </source>
</evidence>
<comment type="similarity">
    <text evidence="1 7">Belongs to the RecO family.</text>
</comment>
<evidence type="ECO:0000313" key="10">
    <source>
        <dbReference type="Proteomes" id="UP000053557"/>
    </source>
</evidence>
<comment type="caution">
    <text evidence="9">The sequence shown here is derived from an EMBL/GenBank/DDBJ whole genome shotgun (WGS) entry which is preliminary data.</text>
</comment>
<dbReference type="PANTHER" id="PTHR33991:SF1">
    <property type="entry name" value="DNA REPAIR PROTEIN RECO"/>
    <property type="match status" value="1"/>
</dbReference>
<evidence type="ECO:0000313" key="9">
    <source>
        <dbReference type="EMBL" id="KUO97405.1"/>
    </source>
</evidence>
<evidence type="ECO:0000256" key="6">
    <source>
        <dbReference type="ARBA" id="ARBA00033409"/>
    </source>
</evidence>
<gene>
    <name evidence="7" type="primary">recO</name>
    <name evidence="9" type="ORF">ATW55_05950</name>
</gene>